<keyword evidence="2" id="KW-0808">Transferase</keyword>
<dbReference type="EC" id="2.4.1.212" evidence="2"/>
<dbReference type="KEGG" id="nani:NCTC12227_00036"/>
<protein>
    <submittedName>
        <fullName evidence="2">LgtD</fullName>
        <ecNumber evidence="2">2.4.1.212</ecNumber>
    </submittedName>
</protein>
<evidence type="ECO:0000313" key="2">
    <source>
        <dbReference type="EMBL" id="VEJ20335.1"/>
    </source>
</evidence>
<dbReference type="GO" id="GO:0050501">
    <property type="term" value="F:hyaluronan synthase activity"/>
    <property type="evidence" value="ECO:0007669"/>
    <property type="project" value="UniProtKB-EC"/>
</dbReference>
<dbReference type="PANTHER" id="PTHR22916">
    <property type="entry name" value="GLYCOSYLTRANSFERASE"/>
    <property type="match status" value="1"/>
</dbReference>
<gene>
    <name evidence="2" type="primary">hyaD_1</name>
    <name evidence="2" type="ORF">NCTC12227_00036</name>
</gene>
<evidence type="ECO:0000259" key="1">
    <source>
        <dbReference type="Pfam" id="PF00535"/>
    </source>
</evidence>
<dbReference type="CDD" id="cd00761">
    <property type="entry name" value="Glyco_tranf_GTA_type"/>
    <property type="match status" value="1"/>
</dbReference>
<dbReference type="Pfam" id="PF00535">
    <property type="entry name" value="Glycos_transf_2"/>
    <property type="match status" value="1"/>
</dbReference>
<dbReference type="InterPro" id="IPR001173">
    <property type="entry name" value="Glyco_trans_2-like"/>
</dbReference>
<reference evidence="2 3" key="1">
    <citation type="submission" date="2018-12" db="EMBL/GenBank/DDBJ databases">
        <authorList>
            <consortium name="Pathogen Informatics"/>
        </authorList>
    </citation>
    <scope>NUCLEOTIDE SEQUENCE [LARGE SCALE GENOMIC DNA]</scope>
    <source>
        <strain evidence="2 3">NCTC12227</strain>
    </source>
</reference>
<keyword evidence="2" id="KW-0328">Glycosyltransferase</keyword>
<sequence>MFSNLLQLYLRYLIKKKKFLEILVKADLFKQESDWLCHVYYRLSMYQTVIKQAYPAHNPLGQAGYIASMAACGHTREAKALVQTLTTRHDISTKNRVILAEILAPFLPESALALLDQAITPSPVLHASLLIRTNQPDKARHVITTALQTGKGADKPELYLLMANMEAASPSNQLAYTNKYLAHYGLETLSLKNPDLPPGAINVSCFSNHTQAGPLVSILVTTFRGADRIGSTIESLLQQTYRNIEIIVINDASDDDTDAVMQDWIKLDSRVRYFKLPVNVGTFAAKNLGLQYAAGEFVTCQDSDDWAHPRKIEYQVQPLLENPNLVCTTSQWVRIQDNGLYYARLVYPLTRLNPASPLFRKELVLSRMGAWDWVRTGADSEFLERMKLVFGSSAVLSVKKPLTLGAHRPDSLMTAADTGYNEQGISETRLNYWEAWKAWHVNCLKTKTIPAIHTIPDVQRPFPVLEHLMVNPEKIMICRNKLKEDQ</sequence>
<evidence type="ECO:0000313" key="3">
    <source>
        <dbReference type="Proteomes" id="UP000268229"/>
    </source>
</evidence>
<feature type="domain" description="Glycosyltransferase 2-like" evidence="1">
    <location>
        <begin position="217"/>
        <end position="346"/>
    </location>
</feature>
<dbReference type="OrthoDB" id="9802649at2"/>
<dbReference type="Proteomes" id="UP000268229">
    <property type="component" value="Chromosome"/>
</dbReference>
<dbReference type="SUPFAM" id="SSF53448">
    <property type="entry name" value="Nucleotide-diphospho-sugar transferases"/>
    <property type="match status" value="1"/>
</dbReference>
<keyword evidence="3" id="KW-1185">Reference proteome</keyword>
<dbReference type="RefSeq" id="WP_126303624.1">
    <property type="nucleotide sequence ID" value="NZ_LR134516.1"/>
</dbReference>
<dbReference type="InterPro" id="IPR029044">
    <property type="entry name" value="Nucleotide-diphossugar_trans"/>
</dbReference>
<dbReference type="AlphaFoldDB" id="A0A448U8Q1"/>
<organism evidence="2 3">
    <name type="scientific">Neisseria animaloris</name>
    <dbReference type="NCBI Taxonomy" id="326522"/>
    <lineage>
        <taxon>Bacteria</taxon>
        <taxon>Pseudomonadati</taxon>
        <taxon>Pseudomonadota</taxon>
        <taxon>Betaproteobacteria</taxon>
        <taxon>Neisseriales</taxon>
        <taxon>Neisseriaceae</taxon>
        <taxon>Neisseria</taxon>
    </lineage>
</organism>
<dbReference type="Gene3D" id="3.90.550.10">
    <property type="entry name" value="Spore Coat Polysaccharide Biosynthesis Protein SpsA, Chain A"/>
    <property type="match status" value="1"/>
</dbReference>
<accession>A0A448U8Q1</accession>
<dbReference type="EMBL" id="LR134516">
    <property type="protein sequence ID" value="VEJ20335.1"/>
    <property type="molecule type" value="Genomic_DNA"/>
</dbReference>
<proteinExistence type="predicted"/>
<name>A0A448U8Q1_9NEIS</name>
<dbReference type="PANTHER" id="PTHR22916:SF3">
    <property type="entry name" value="UDP-GLCNAC:BETAGAL BETA-1,3-N-ACETYLGLUCOSAMINYLTRANSFERASE-LIKE PROTEIN 1"/>
    <property type="match status" value="1"/>
</dbReference>